<name>A0A0C9T939_PAXIN</name>
<dbReference type="OrthoDB" id="2691583at2759"/>
<evidence type="ECO:0000256" key="1">
    <source>
        <dbReference type="SAM" id="MobiDB-lite"/>
    </source>
</evidence>
<dbReference type="EMBL" id="KN821534">
    <property type="protein sequence ID" value="KIJ04762.1"/>
    <property type="molecule type" value="Genomic_DNA"/>
</dbReference>
<evidence type="ECO:0000313" key="2">
    <source>
        <dbReference type="EMBL" id="KIJ04762.1"/>
    </source>
</evidence>
<gene>
    <name evidence="2" type="ORF">PAXINDRAFT_183065</name>
</gene>
<organism evidence="2 3">
    <name type="scientific">Paxillus involutus ATCC 200175</name>
    <dbReference type="NCBI Taxonomy" id="664439"/>
    <lineage>
        <taxon>Eukaryota</taxon>
        <taxon>Fungi</taxon>
        <taxon>Dikarya</taxon>
        <taxon>Basidiomycota</taxon>
        <taxon>Agaricomycotina</taxon>
        <taxon>Agaricomycetes</taxon>
        <taxon>Agaricomycetidae</taxon>
        <taxon>Boletales</taxon>
        <taxon>Paxilineae</taxon>
        <taxon>Paxillaceae</taxon>
        <taxon>Paxillus</taxon>
    </lineage>
</organism>
<keyword evidence="3" id="KW-1185">Reference proteome</keyword>
<sequence>MVRCSGCSKSFPRLEAEECSKCTKRLASPNDDSLKDIPQCEYCGCVFRFLTGKVCASCQDGAHMFEEDPTTAPVAPQMTPKITMQDASILGRMEAHSTQASEHRLNQRPKNAGLQKASQVNEATAALRRQNRTESLNIYLSIYICPPDKSKAPKKYHIPYIAIPLDMRENAEKMLKQILMKASSNAIFAIAQSATECYHLEQAYTSSVTVGQMYNYVKGLGVVSDKDKKRSALSLRLMLNELDPFEDEPDEEFMNSSKKSFMTSAKASASTRKSKQKLE</sequence>
<dbReference type="Proteomes" id="UP000053647">
    <property type="component" value="Unassembled WGS sequence"/>
</dbReference>
<feature type="region of interest" description="Disordered" evidence="1">
    <location>
        <begin position="246"/>
        <end position="279"/>
    </location>
</feature>
<dbReference type="HOGENOM" id="CLU_984069_0_0_1"/>
<reference evidence="3" key="2">
    <citation type="submission" date="2015-01" db="EMBL/GenBank/DDBJ databases">
        <title>Evolutionary Origins and Diversification of the Mycorrhizal Mutualists.</title>
        <authorList>
            <consortium name="DOE Joint Genome Institute"/>
            <consortium name="Mycorrhizal Genomics Consortium"/>
            <person name="Kohler A."/>
            <person name="Kuo A."/>
            <person name="Nagy L.G."/>
            <person name="Floudas D."/>
            <person name="Copeland A."/>
            <person name="Barry K.W."/>
            <person name="Cichocki N."/>
            <person name="Veneault-Fourrey C."/>
            <person name="LaButti K."/>
            <person name="Lindquist E.A."/>
            <person name="Lipzen A."/>
            <person name="Lundell T."/>
            <person name="Morin E."/>
            <person name="Murat C."/>
            <person name="Riley R."/>
            <person name="Ohm R."/>
            <person name="Sun H."/>
            <person name="Tunlid A."/>
            <person name="Henrissat B."/>
            <person name="Grigoriev I.V."/>
            <person name="Hibbett D.S."/>
            <person name="Martin F."/>
        </authorList>
    </citation>
    <scope>NUCLEOTIDE SEQUENCE [LARGE SCALE GENOMIC DNA]</scope>
    <source>
        <strain evidence="3">ATCC 200175</strain>
    </source>
</reference>
<feature type="non-terminal residue" evidence="2">
    <location>
        <position position="279"/>
    </location>
</feature>
<dbReference type="AlphaFoldDB" id="A0A0C9T939"/>
<evidence type="ECO:0000313" key="3">
    <source>
        <dbReference type="Proteomes" id="UP000053647"/>
    </source>
</evidence>
<accession>A0A0C9T939</accession>
<feature type="compositionally biased region" description="Polar residues" evidence="1">
    <location>
        <begin position="254"/>
        <end position="263"/>
    </location>
</feature>
<reference evidence="2 3" key="1">
    <citation type="submission" date="2014-06" db="EMBL/GenBank/DDBJ databases">
        <authorList>
            <consortium name="DOE Joint Genome Institute"/>
            <person name="Kuo A."/>
            <person name="Kohler A."/>
            <person name="Nagy L.G."/>
            <person name="Floudas D."/>
            <person name="Copeland A."/>
            <person name="Barry K.W."/>
            <person name="Cichocki N."/>
            <person name="Veneault-Fourrey C."/>
            <person name="LaButti K."/>
            <person name="Lindquist E.A."/>
            <person name="Lipzen A."/>
            <person name="Lundell T."/>
            <person name="Morin E."/>
            <person name="Murat C."/>
            <person name="Sun H."/>
            <person name="Tunlid A."/>
            <person name="Henrissat B."/>
            <person name="Grigoriev I.V."/>
            <person name="Hibbett D.S."/>
            <person name="Martin F."/>
            <person name="Nordberg H.P."/>
            <person name="Cantor M.N."/>
            <person name="Hua S.X."/>
        </authorList>
    </citation>
    <scope>NUCLEOTIDE SEQUENCE [LARGE SCALE GENOMIC DNA]</scope>
    <source>
        <strain evidence="2 3">ATCC 200175</strain>
    </source>
</reference>
<proteinExistence type="predicted"/>
<protein>
    <submittedName>
        <fullName evidence="2">Uncharacterized protein</fullName>
    </submittedName>
</protein>